<dbReference type="Pfam" id="PF06527">
    <property type="entry name" value="TniQ"/>
    <property type="match status" value="1"/>
</dbReference>
<comment type="caution">
    <text evidence="2">The sequence shown here is derived from an EMBL/GenBank/DDBJ whole genome shotgun (WGS) entry which is preliminary data.</text>
</comment>
<gene>
    <name evidence="2" type="ORF">J5Y06_16880</name>
</gene>
<dbReference type="Proteomes" id="UP000666240">
    <property type="component" value="Unassembled WGS sequence"/>
</dbReference>
<dbReference type="EMBL" id="JAGIYY010000007">
    <property type="protein sequence ID" value="MBP0440329.1"/>
    <property type="molecule type" value="Genomic_DNA"/>
</dbReference>
<feature type="domain" description="TniQ" evidence="1">
    <location>
        <begin position="28"/>
        <end position="157"/>
    </location>
</feature>
<dbReference type="RefSeq" id="WP_209336363.1">
    <property type="nucleotide sequence ID" value="NZ_JAGIYY010000007.1"/>
</dbReference>
<accession>A0A8J7UIK7</accession>
<dbReference type="InterPro" id="IPR009492">
    <property type="entry name" value="TniQ"/>
</dbReference>
<reference evidence="2" key="1">
    <citation type="submission" date="2021-03" db="EMBL/GenBank/DDBJ databases">
        <title>Genome sequencing and assembly of Tianweitania sediminis.</title>
        <authorList>
            <person name="Chhetri G."/>
        </authorList>
    </citation>
    <scope>NUCLEOTIDE SEQUENCE</scope>
    <source>
        <strain evidence="2">Z8</strain>
    </source>
</reference>
<sequence>MNGQVTGAGFNIELRERYGNLVSDRWPVSIDPLPDELLSSWLHRLAIANGIAPRSFASVLGLGVGMWSSRLDLALPRHVAVLLGHRTAIAHDTILKMTMTGGALAPLLLPLRENARRNRSTWMQYCPSCLAGDAMPYFRRKWRIASRVSCFEHRCGLRDRCPACRSGIATFNQTELLPQHYCAKCGFDLRAAPKASISVAARQLDRSVADLCRLELPTGSRTAKDLIARLLRAPVSAGISFAKTLTTLSTSARVRCFEQLAADSPDWLAGNTDAATAYRRWAILVAGGHEPLIARFANLLEKHQESPRPKRSSPAGADRAALFEAYLRVMCVEGVRAQRDHVEYRHQHQIGESDDKRCVIVDRRVNSADCADTVRRPTVSGGAPDKPG</sequence>
<evidence type="ECO:0000259" key="1">
    <source>
        <dbReference type="Pfam" id="PF06527"/>
    </source>
</evidence>
<evidence type="ECO:0000313" key="2">
    <source>
        <dbReference type="EMBL" id="MBP0440329.1"/>
    </source>
</evidence>
<proteinExistence type="predicted"/>
<evidence type="ECO:0000313" key="3">
    <source>
        <dbReference type="Proteomes" id="UP000666240"/>
    </source>
</evidence>
<keyword evidence="3" id="KW-1185">Reference proteome</keyword>
<name>A0A8J7UIK7_9HYPH</name>
<dbReference type="AlphaFoldDB" id="A0A8J7UIK7"/>
<organism evidence="2 3">
    <name type="scientific">Tianweitania sediminis</name>
    <dbReference type="NCBI Taxonomy" id="1502156"/>
    <lineage>
        <taxon>Bacteria</taxon>
        <taxon>Pseudomonadati</taxon>
        <taxon>Pseudomonadota</taxon>
        <taxon>Alphaproteobacteria</taxon>
        <taxon>Hyphomicrobiales</taxon>
        <taxon>Phyllobacteriaceae</taxon>
        <taxon>Tianweitania</taxon>
    </lineage>
</organism>
<protein>
    <submittedName>
        <fullName evidence="2">TniQ family protein</fullName>
    </submittedName>
</protein>